<dbReference type="RefSeq" id="WP_144264178.1">
    <property type="nucleotide sequence ID" value="NZ_AP017422.1"/>
</dbReference>
<name>A0A1N7RFK7_9BACT</name>
<accession>A0A1N7RFK7</accession>
<evidence type="ECO:0000313" key="1">
    <source>
        <dbReference type="EMBL" id="SIT33931.1"/>
    </source>
</evidence>
<sequence>MCTFTNKPYGPPMEHSDKLIVLLHNHCSQWQEVATVLAVCWPDATIEVTEALADLSALMNRQVPHLIILLGLGRGTEYIHYIKNMRSSSDNHHIPILVYNTIPTPEDVALLRQQFSASTF</sequence>
<gene>
    <name evidence="1" type="ORF">SAMN05421788_11422</name>
</gene>
<reference evidence="2" key="1">
    <citation type="submission" date="2017-01" db="EMBL/GenBank/DDBJ databases">
        <authorList>
            <person name="Varghese N."/>
            <person name="Submissions S."/>
        </authorList>
    </citation>
    <scope>NUCLEOTIDE SEQUENCE [LARGE SCALE GENOMIC DNA]</scope>
    <source>
        <strain evidence="2">DSM 21054</strain>
    </source>
</reference>
<proteinExistence type="predicted"/>
<dbReference type="EMBL" id="FTOR01000014">
    <property type="protein sequence ID" value="SIT33931.1"/>
    <property type="molecule type" value="Genomic_DNA"/>
</dbReference>
<evidence type="ECO:0008006" key="3">
    <source>
        <dbReference type="Google" id="ProtNLM"/>
    </source>
</evidence>
<keyword evidence="2" id="KW-1185">Reference proteome</keyword>
<evidence type="ECO:0000313" key="2">
    <source>
        <dbReference type="Proteomes" id="UP000186917"/>
    </source>
</evidence>
<organism evidence="1 2">
    <name type="scientific">Filimonas lacunae</name>
    <dbReference type="NCBI Taxonomy" id="477680"/>
    <lineage>
        <taxon>Bacteria</taxon>
        <taxon>Pseudomonadati</taxon>
        <taxon>Bacteroidota</taxon>
        <taxon>Chitinophagia</taxon>
        <taxon>Chitinophagales</taxon>
        <taxon>Chitinophagaceae</taxon>
        <taxon>Filimonas</taxon>
    </lineage>
</organism>
<protein>
    <recommendedName>
        <fullName evidence="3">Response regulatory domain-containing protein</fullName>
    </recommendedName>
</protein>
<dbReference type="AlphaFoldDB" id="A0A1N7RFK7"/>
<dbReference type="Proteomes" id="UP000186917">
    <property type="component" value="Unassembled WGS sequence"/>
</dbReference>